<dbReference type="SUPFAM" id="SSF53474">
    <property type="entry name" value="alpha/beta-Hydrolases"/>
    <property type="match status" value="1"/>
</dbReference>
<dbReference type="GO" id="GO:0070204">
    <property type="term" value="F:2-succinyl-5-enolpyruvyl-6-hydroxy-3-cyclohexene-1-carboxylic-acid synthase activity"/>
    <property type="evidence" value="ECO:0007669"/>
    <property type="project" value="InterPro"/>
</dbReference>
<dbReference type="CDD" id="cd07037">
    <property type="entry name" value="TPP_PYR_MenD"/>
    <property type="match status" value="1"/>
</dbReference>
<gene>
    <name evidence="17" type="ORF">TrST_g8815</name>
</gene>
<dbReference type="HAMAP" id="MF_01659">
    <property type="entry name" value="MenD"/>
    <property type="match status" value="1"/>
</dbReference>
<dbReference type="Pfam" id="PF16582">
    <property type="entry name" value="TPP_enzyme_M_2"/>
    <property type="match status" value="1"/>
</dbReference>
<dbReference type="Gene3D" id="3.40.50.1220">
    <property type="entry name" value="TPP-binding domain"/>
    <property type="match status" value="1"/>
</dbReference>
<dbReference type="CDD" id="cd02009">
    <property type="entry name" value="TPP_SHCHC_synthase"/>
    <property type="match status" value="1"/>
</dbReference>
<keyword evidence="6" id="KW-0460">Magnesium</keyword>
<dbReference type="InterPro" id="IPR000073">
    <property type="entry name" value="AB_hydrolase_1"/>
</dbReference>
<dbReference type="InterPro" id="IPR029061">
    <property type="entry name" value="THDP-binding"/>
</dbReference>
<dbReference type="InterPro" id="IPR011766">
    <property type="entry name" value="TPP_enzyme_TPP-bd"/>
</dbReference>
<dbReference type="Pfam" id="PF12697">
    <property type="entry name" value="Abhydrolase_6"/>
    <property type="match status" value="1"/>
</dbReference>
<dbReference type="InterPro" id="IPR004561">
    <property type="entry name" value="IsoChor_synthase"/>
</dbReference>
<keyword evidence="10" id="KW-0456">Lyase</keyword>
<evidence type="ECO:0000256" key="6">
    <source>
        <dbReference type="ARBA" id="ARBA00022842"/>
    </source>
</evidence>
<dbReference type="InterPro" id="IPR015890">
    <property type="entry name" value="Chorismate_C"/>
</dbReference>
<keyword evidence="18" id="KW-1185">Reference proteome</keyword>
<reference evidence="18" key="1">
    <citation type="journal article" date="2023" name="Commun. Biol.">
        <title>Genome analysis of Parmales, the sister group of diatoms, reveals the evolutionary specialization of diatoms from phago-mixotrophs to photoautotrophs.</title>
        <authorList>
            <person name="Ban H."/>
            <person name="Sato S."/>
            <person name="Yoshikawa S."/>
            <person name="Yamada K."/>
            <person name="Nakamura Y."/>
            <person name="Ichinomiya M."/>
            <person name="Sato N."/>
            <person name="Blanc-Mathieu R."/>
            <person name="Endo H."/>
            <person name="Kuwata A."/>
            <person name="Ogata H."/>
        </authorList>
    </citation>
    <scope>NUCLEOTIDE SEQUENCE [LARGE SCALE GENOMIC DNA]</scope>
    <source>
        <strain evidence="18">NIES 3701</strain>
    </source>
</reference>
<comment type="similarity">
    <text evidence="2">Belongs to the isochorismate synthase family.</text>
</comment>
<evidence type="ECO:0000256" key="9">
    <source>
        <dbReference type="ARBA" id="ARBA00023235"/>
    </source>
</evidence>
<dbReference type="SUPFAM" id="SSF52518">
    <property type="entry name" value="Thiamin diphosphate-binding fold (THDP-binding)"/>
    <property type="match status" value="2"/>
</dbReference>
<protein>
    <recommendedName>
        <fullName evidence="3">isochorismate synthase</fullName>
        <ecNumber evidence="3">5.4.4.2</ecNumber>
    </recommendedName>
</protein>
<feature type="coiled-coil region" evidence="11">
    <location>
        <begin position="1468"/>
        <end position="1495"/>
    </location>
</feature>
<dbReference type="Gene3D" id="3.30.390.10">
    <property type="entry name" value="Enolase-like, N-terminal domain"/>
    <property type="match status" value="1"/>
</dbReference>
<evidence type="ECO:0000256" key="5">
    <source>
        <dbReference type="ARBA" id="ARBA00022723"/>
    </source>
</evidence>
<dbReference type="OrthoDB" id="196616at2759"/>
<dbReference type="InterPro" id="IPR005801">
    <property type="entry name" value="ADC_synthase"/>
</dbReference>
<dbReference type="GO" id="GO:0009234">
    <property type="term" value="P:menaquinone biosynthetic process"/>
    <property type="evidence" value="ECO:0007669"/>
    <property type="project" value="InterPro"/>
</dbReference>
<dbReference type="Gene3D" id="3.20.20.120">
    <property type="entry name" value="Enolase-like C-terminal domain"/>
    <property type="match status" value="1"/>
</dbReference>
<evidence type="ECO:0000256" key="7">
    <source>
        <dbReference type="ARBA" id="ARBA00023052"/>
    </source>
</evidence>
<evidence type="ECO:0000259" key="16">
    <source>
        <dbReference type="Pfam" id="PF16582"/>
    </source>
</evidence>
<evidence type="ECO:0000256" key="2">
    <source>
        <dbReference type="ARBA" id="ARBA00005297"/>
    </source>
</evidence>
<feature type="domain" description="Thiamine pyrophosphate enzyme TPP-binding" evidence="13">
    <location>
        <begin position="982"/>
        <end position="1098"/>
    </location>
</feature>
<evidence type="ECO:0000313" key="18">
    <source>
        <dbReference type="Proteomes" id="UP001165085"/>
    </source>
</evidence>
<dbReference type="GO" id="GO:0016829">
    <property type="term" value="F:lyase activity"/>
    <property type="evidence" value="ECO:0007669"/>
    <property type="project" value="UniProtKB-KW"/>
</dbReference>
<evidence type="ECO:0000313" key="17">
    <source>
        <dbReference type="EMBL" id="GMI00687.1"/>
    </source>
</evidence>
<comment type="caution">
    <text evidence="17">The sequence shown here is derived from an EMBL/GenBank/DDBJ whole genome shotgun (WGS) entry which is preliminary data.</text>
</comment>
<dbReference type="Gene3D" id="3.40.50.1820">
    <property type="entry name" value="alpha/beta hydrolase"/>
    <property type="match status" value="1"/>
</dbReference>
<feature type="domain" description="Chorismate-utilising enzyme C-terminal" evidence="12">
    <location>
        <begin position="242"/>
        <end position="501"/>
    </location>
</feature>
<evidence type="ECO:0000259" key="14">
    <source>
        <dbReference type="Pfam" id="PF02776"/>
    </source>
</evidence>
<dbReference type="GO" id="GO:0008909">
    <property type="term" value="F:isochorismate synthase activity"/>
    <property type="evidence" value="ECO:0007669"/>
    <property type="project" value="UniProtKB-EC"/>
</dbReference>
<dbReference type="PANTHER" id="PTHR42916:SF1">
    <property type="entry name" value="PROTEIN PHYLLO, CHLOROPLASTIC"/>
    <property type="match status" value="1"/>
</dbReference>
<dbReference type="InterPro" id="IPR036849">
    <property type="entry name" value="Enolase-like_C_sf"/>
</dbReference>
<evidence type="ECO:0000256" key="4">
    <source>
        <dbReference type="ARBA" id="ARBA00022679"/>
    </source>
</evidence>
<feature type="domain" description="Thiamine pyrophosphate enzyme N-terminal TPP-binding" evidence="14">
    <location>
        <begin position="526"/>
        <end position="643"/>
    </location>
</feature>
<evidence type="ECO:0000256" key="3">
    <source>
        <dbReference type="ARBA" id="ARBA00012824"/>
    </source>
</evidence>
<evidence type="ECO:0000256" key="10">
    <source>
        <dbReference type="ARBA" id="ARBA00023239"/>
    </source>
</evidence>
<dbReference type="SUPFAM" id="SSF54826">
    <property type="entry name" value="Enolase N-terminal domain-like"/>
    <property type="match status" value="1"/>
</dbReference>
<evidence type="ECO:0000259" key="13">
    <source>
        <dbReference type="Pfam" id="PF02775"/>
    </source>
</evidence>
<dbReference type="Gene3D" id="3.60.120.10">
    <property type="entry name" value="Anthranilate synthase"/>
    <property type="match status" value="1"/>
</dbReference>
<name>A0A9W7C2D3_9STRA</name>
<dbReference type="NCBIfam" id="TIGR00543">
    <property type="entry name" value="isochor_syn"/>
    <property type="match status" value="1"/>
</dbReference>
<dbReference type="SUPFAM" id="SSF52467">
    <property type="entry name" value="DHS-like NAD/FAD-binding domain"/>
    <property type="match status" value="1"/>
</dbReference>
<dbReference type="GO" id="GO:0046872">
    <property type="term" value="F:metal ion binding"/>
    <property type="evidence" value="ECO:0007669"/>
    <property type="project" value="UniProtKB-KW"/>
</dbReference>
<comment type="catalytic activity">
    <reaction evidence="1">
        <text>chorismate = isochorismate</text>
        <dbReference type="Rhea" id="RHEA:18985"/>
        <dbReference type="ChEBI" id="CHEBI:29748"/>
        <dbReference type="ChEBI" id="CHEBI:29780"/>
        <dbReference type="EC" id="5.4.4.2"/>
    </reaction>
</comment>
<evidence type="ECO:0000259" key="15">
    <source>
        <dbReference type="Pfam" id="PF12697"/>
    </source>
</evidence>
<dbReference type="SUPFAM" id="SSF56322">
    <property type="entry name" value="ADC synthase"/>
    <property type="match status" value="1"/>
</dbReference>
<dbReference type="Pfam" id="PF02776">
    <property type="entry name" value="TPP_enzyme_N"/>
    <property type="match status" value="1"/>
</dbReference>
<dbReference type="Gene3D" id="3.40.50.970">
    <property type="match status" value="2"/>
</dbReference>
<dbReference type="EC" id="5.4.4.2" evidence="3"/>
<dbReference type="InterPro" id="IPR029035">
    <property type="entry name" value="DHS-like_NAD/FAD-binding_dom"/>
</dbReference>
<keyword evidence="7" id="KW-0786">Thiamine pyrophosphate</keyword>
<sequence>MEPSPLDLSLYSASIDGAVGETLQQLLNPLAPLPPSLLSAINNPTSTGHVLRLTVPIHPHFDPFLWLSSQKNPTAAFSTMSQDLTIAACGSTSTLTGPADLPLESLEKFNLLPEGAAYVGGSRFDANNTRRDESWSSFGGHYYVLPAVELKHSKASETSEKMELAVNMHWDSEKSAAKSISDVLEVLRQCTSEVQDPSPSLRNIPAIVSKEKGEFSDWRDSVVEALNAINKKPNPKNKDAIKIDKIVLARKETLTFNNPVKALNILLKLRYSGHKGYFLFLSPHDPTSDSDTSFIACTPERLFKTDGRIVETEALAGTRPRSSDPVIDKQLEEDLIASTKDYLENEITKISITEELTSLLQDKVLTKIRNPNPPHVRKLSHVQHICHEIEATVREGTSVPKLTQELIEKLHPTPAVCGEPRTKAAEEIRSREEFDRGLYAGPFGYISATSSEITVAIRSALVRQKRDSSGNAASSTVTLYAGAGIVNGSTPLGEWDETSIKMQGLEAAFNLPYNATDYPNVNIAWAEGVVEELLRCGVSDFIVCPGSRSSPLTVAVAWAASKKRLNAISVVDERSAGFVALGIGRATRRPVVVITSSGTAVANLHPAVVEASVDGVPLIVLTADRPYENRDTGANQAIDQVKIFGSYVRWFRDILPPSCETNLGVGLADLGHAYNVATEDAGPVHVNVQFRENLSPDGGEIRNSGGRREEMDGRQFMSYDKISKLSKWPLTGEPFVKRSRRTGGLGAPMLTEVQDLIKKSKRGAIVVGNLRKLGASDDVVYRIMHLAETLDWPVFASIQAGGVLRKSGRTVKYAESVLKGADDVEKCDLVLQFGSPVVGTAVSDLIKTSDNHVLVQPLWPGERLDPFSSVTHMIDSDVSSFLSSLSAESTGSEFNFLVSVGEMLQKEIQHIVRKSIGESVAKESLTEPQIFFAIKELVGDLFLSNSMPIRDADSFLYGAEDLNEVGANRGASGIDGVVSSAVGFSSGLASDLTKKSKPTTLVIGDVATVHDLSAIRLLKSLVVIVVNNDGGGIFNFLPIAKHGEEVEFEKFFGTPTNDIDFKKVTEGLGVSFASVSSYSSLKMEYRRAMESGGGVLIEANVVGVGKGERGKNVDISREINAETKIIVRQELARRKEAQGLILKWWPPPPAATKGSRKTVVLLHGFMGGVGDWDASAERMRALMGDEYSLLAVSLPGHGAGGKQGVEWSVENMAEEIAEALEAENVSVEAVVGYSLGGRVALALKKLLRERKGQTGIRVALLSADTGRKVTKKDQATASKKSIEEADIEGWLERWYGNNIWGDLKERKREKYESLLLNKSRRIMRAGVKNLQRVMNDAAVVDNSDQFGEEDLFLCGGLDTKYKAMGDETSVVLERSGHAVLVEDASGVATAVAGWLSASDSSSAVAETGAEGKKSLVQVEGLVVRTRRVLKTKSKEHFAKADIEERVIWEIEVYGNDGKRGIGEVSPLKKLHVENVDEVEEELKRLSSHAAQVEAFAEDLLDLRSDALEETIKELVGREGGEVLASVRAGLEQALLMLASESLGRRGVAIDVAENSGSTGVLNMVTVNRLWQAGEFAHGARDVMKIKLGGKGGLRGADVKMIMEDGGWWTMRGDANRQWETKEADVWAEEIGEFDMEGRIEYVEEPASDLAGMKRWSEKSGIKYALDETVVDLVAGTGGAWGQVEKRLNALGEDGLDGCAAVILKPSLLGFAMSYKIANFVRQEWPGVEIVFTSCFEGSVGLAHLTWLAGVAGSDGVAHGLGTHGRYQEMEGDNFVEEIERGYGSSPGRMSVQGATAYLLAKISI</sequence>
<dbReference type="Pfam" id="PF02775">
    <property type="entry name" value="TPP_enzyme_C"/>
    <property type="match status" value="1"/>
</dbReference>
<dbReference type="Proteomes" id="UP001165085">
    <property type="component" value="Unassembled WGS sequence"/>
</dbReference>
<dbReference type="InterPro" id="IPR012001">
    <property type="entry name" value="Thiamin_PyroP_enz_TPP-bd_dom"/>
</dbReference>
<keyword evidence="11" id="KW-0175">Coiled coil</keyword>
<dbReference type="GO" id="GO:0030976">
    <property type="term" value="F:thiamine pyrophosphate binding"/>
    <property type="evidence" value="ECO:0007669"/>
    <property type="project" value="InterPro"/>
</dbReference>
<evidence type="ECO:0000256" key="8">
    <source>
        <dbReference type="ARBA" id="ARBA00023211"/>
    </source>
</evidence>
<organism evidence="17 18">
    <name type="scientific">Triparma strigata</name>
    <dbReference type="NCBI Taxonomy" id="1606541"/>
    <lineage>
        <taxon>Eukaryota</taxon>
        <taxon>Sar</taxon>
        <taxon>Stramenopiles</taxon>
        <taxon>Ochrophyta</taxon>
        <taxon>Bolidophyceae</taxon>
        <taxon>Parmales</taxon>
        <taxon>Triparmaceae</taxon>
        <taxon>Triparma</taxon>
    </lineage>
</organism>
<dbReference type="Pfam" id="PF00425">
    <property type="entry name" value="Chorismate_bind"/>
    <property type="match status" value="1"/>
</dbReference>
<evidence type="ECO:0000256" key="1">
    <source>
        <dbReference type="ARBA" id="ARBA00000799"/>
    </source>
</evidence>
<feature type="domain" description="AB hydrolase-1" evidence="15">
    <location>
        <begin position="1159"/>
        <end position="1388"/>
    </location>
</feature>
<evidence type="ECO:0000256" key="11">
    <source>
        <dbReference type="SAM" id="Coils"/>
    </source>
</evidence>
<feature type="domain" description="Menaquinone biosynthesis protein MenD middle" evidence="16">
    <location>
        <begin position="724"/>
        <end position="919"/>
    </location>
</feature>
<proteinExistence type="inferred from homology"/>
<dbReference type="NCBIfam" id="TIGR00173">
    <property type="entry name" value="menD"/>
    <property type="match status" value="1"/>
</dbReference>
<evidence type="ECO:0000259" key="12">
    <source>
        <dbReference type="Pfam" id="PF00425"/>
    </source>
</evidence>
<keyword evidence="8" id="KW-0464">Manganese</keyword>
<dbReference type="PANTHER" id="PTHR42916">
    <property type="entry name" value="2-SUCCINYL-5-ENOLPYRUVYL-6-HYDROXY-3-CYCLOHEXENE-1-CARBOXYLATE SYNTHASE"/>
    <property type="match status" value="1"/>
</dbReference>
<dbReference type="InterPro" id="IPR029017">
    <property type="entry name" value="Enolase-like_N"/>
</dbReference>
<dbReference type="EMBL" id="BRXY01000571">
    <property type="protein sequence ID" value="GMI00687.1"/>
    <property type="molecule type" value="Genomic_DNA"/>
</dbReference>
<accession>A0A9W7C2D3</accession>
<dbReference type="InterPro" id="IPR004433">
    <property type="entry name" value="MenaQ_synth_MenD"/>
</dbReference>
<keyword evidence="4" id="KW-0808">Transferase</keyword>
<dbReference type="SUPFAM" id="SSF51604">
    <property type="entry name" value="Enolase C-terminal domain-like"/>
    <property type="match status" value="1"/>
</dbReference>
<dbReference type="InterPro" id="IPR029058">
    <property type="entry name" value="AB_hydrolase_fold"/>
</dbReference>
<keyword evidence="9" id="KW-0413">Isomerase</keyword>
<keyword evidence="5" id="KW-0479">Metal-binding</keyword>
<dbReference type="InterPro" id="IPR032264">
    <property type="entry name" value="MenD_middle"/>
</dbReference>